<dbReference type="InterPro" id="IPR036129">
    <property type="entry name" value="Glycerate_kinase_sf"/>
</dbReference>
<dbReference type="AlphaFoldDB" id="A0A174SBU2"/>
<evidence type="ECO:0000313" key="5">
    <source>
        <dbReference type="EMBL" id="OBY10369.1"/>
    </source>
</evidence>
<comment type="caution">
    <text evidence="5">The sequence shown here is derived from an EMBL/GenBank/DDBJ whole genome shotgun (WGS) entry which is preliminary data.</text>
</comment>
<comment type="similarity">
    <text evidence="1 4">Belongs to the glycerate kinase type-1 family.</text>
</comment>
<sequence length="379" mass="40185">MKIVLAPDSFKESMTAKEVCIAMEKGIRNVRSDVEIVHSPMGDGGEGTLEALVDATDGSMHTLEVTSPLGDKVIGRFGILGDNKTAVIEIAEASGLHLVNKEKRNPLIATSYGTGELIKEALDKGVSKIIIGLGGSATNDGGVGMLQALGVSFKDCNNNEIPFGGGNINKIEDIDISNFDKRIFKVKIEVACDVNNPLTGKNGASEVFARQKGADSNMVKVLDENLVHLAKKVKDILDKDINNVPGAGAAGGIGAALVGFCNGEIKSGIDTVIKYSKLEDKIKDADYVFTGEGSIDFQTKYGKTPIGVAKIAKKYEVPVIAFAGKVGKGIEELYEMGITSVIGILPGIVTIEEALKSGKLNLERSIQNVSRLLFKMQSD</sequence>
<proteinExistence type="inferred from homology"/>
<evidence type="ECO:0000256" key="2">
    <source>
        <dbReference type="ARBA" id="ARBA00022679"/>
    </source>
</evidence>
<dbReference type="RefSeq" id="WP_055183667.1">
    <property type="nucleotide sequence ID" value="NZ_CZBQ01000003.1"/>
</dbReference>
<keyword evidence="3 4" id="KW-0418">Kinase</keyword>
<evidence type="ECO:0000256" key="3">
    <source>
        <dbReference type="ARBA" id="ARBA00022777"/>
    </source>
</evidence>
<dbReference type="Proteomes" id="UP000092714">
    <property type="component" value="Unassembled WGS sequence"/>
</dbReference>
<organism evidence="5 6">
    <name type="scientific">Clostridium paraputrificum</name>
    <dbReference type="NCBI Taxonomy" id="29363"/>
    <lineage>
        <taxon>Bacteria</taxon>
        <taxon>Bacillati</taxon>
        <taxon>Bacillota</taxon>
        <taxon>Clostridia</taxon>
        <taxon>Eubacteriales</taxon>
        <taxon>Clostridiaceae</taxon>
        <taxon>Clostridium</taxon>
    </lineage>
</organism>
<protein>
    <submittedName>
        <fullName evidence="5">Glycerate kinase</fullName>
    </submittedName>
</protein>
<reference evidence="5 6" key="1">
    <citation type="submission" date="2016-06" db="EMBL/GenBank/DDBJ databases">
        <authorList>
            <person name="Kjaerup R.B."/>
            <person name="Dalgaard T.S."/>
            <person name="Juul-Madsen H.R."/>
        </authorList>
    </citation>
    <scope>NUCLEOTIDE SEQUENCE [LARGE SCALE GENOMIC DNA]</scope>
    <source>
        <strain evidence="5 6">373-A1</strain>
    </source>
</reference>
<evidence type="ECO:0000256" key="1">
    <source>
        <dbReference type="ARBA" id="ARBA00006284"/>
    </source>
</evidence>
<dbReference type="InterPro" id="IPR018197">
    <property type="entry name" value="Glycerate_kinase_RE-like"/>
</dbReference>
<dbReference type="NCBIfam" id="TIGR00045">
    <property type="entry name" value="glycerate kinase"/>
    <property type="match status" value="1"/>
</dbReference>
<dbReference type="GO" id="GO:0031388">
    <property type="term" value="P:organic acid phosphorylation"/>
    <property type="evidence" value="ECO:0007669"/>
    <property type="project" value="UniProtKB-UniRule"/>
</dbReference>
<gene>
    <name evidence="5" type="ORF">CP373A1_10740</name>
</gene>
<dbReference type="PIRSF" id="PIRSF006078">
    <property type="entry name" value="GlxK"/>
    <property type="match status" value="1"/>
</dbReference>
<dbReference type="OrthoDB" id="9774290at2"/>
<accession>A0A174SBU2</accession>
<dbReference type="InterPro" id="IPR004381">
    <property type="entry name" value="Glycerate_kinase"/>
</dbReference>
<dbReference type="GO" id="GO:0008887">
    <property type="term" value="F:glycerate kinase activity"/>
    <property type="evidence" value="ECO:0007669"/>
    <property type="project" value="UniProtKB-UniRule"/>
</dbReference>
<dbReference type="eggNOG" id="COG1929">
    <property type="taxonomic scope" value="Bacteria"/>
</dbReference>
<evidence type="ECO:0000313" key="6">
    <source>
        <dbReference type="Proteomes" id="UP000092714"/>
    </source>
</evidence>
<evidence type="ECO:0000256" key="4">
    <source>
        <dbReference type="PIRNR" id="PIRNR006078"/>
    </source>
</evidence>
<keyword evidence="6" id="KW-1185">Reference proteome</keyword>
<keyword evidence="2 4" id="KW-0808">Transferase</keyword>
<name>A0A174SBU2_9CLOT</name>
<dbReference type="Gene3D" id="3.40.50.10350">
    <property type="entry name" value="Glycerate kinase, domain 1"/>
    <property type="match status" value="1"/>
</dbReference>
<dbReference type="EMBL" id="MAPZ01000020">
    <property type="protein sequence ID" value="OBY10369.1"/>
    <property type="molecule type" value="Genomic_DNA"/>
</dbReference>
<dbReference type="PANTHER" id="PTHR21599:SF0">
    <property type="entry name" value="GLYCERATE KINASE"/>
    <property type="match status" value="1"/>
</dbReference>
<dbReference type="Gene3D" id="3.90.1510.10">
    <property type="entry name" value="Glycerate kinase, domain 2"/>
    <property type="match status" value="1"/>
</dbReference>
<dbReference type="Pfam" id="PF02595">
    <property type="entry name" value="Gly_kinase"/>
    <property type="match status" value="1"/>
</dbReference>
<dbReference type="PANTHER" id="PTHR21599">
    <property type="entry name" value="GLYCERATE KINASE"/>
    <property type="match status" value="1"/>
</dbReference>
<dbReference type="SUPFAM" id="SSF110738">
    <property type="entry name" value="Glycerate kinase I"/>
    <property type="match status" value="1"/>
</dbReference>
<dbReference type="InterPro" id="IPR018193">
    <property type="entry name" value="Glyc_kinase_flavodox-like_fold"/>
</dbReference>